<reference evidence="2" key="1">
    <citation type="journal article" date="2018" name="Proc. Natl. Acad. Sci. U.S.A.">
        <title>Linking secondary metabolites to gene clusters through genome sequencing of six diverse Aspergillus species.</title>
        <authorList>
            <person name="Kaerboelling I."/>
            <person name="Vesth T.C."/>
            <person name="Frisvad J.C."/>
            <person name="Nybo J.L."/>
            <person name="Theobald S."/>
            <person name="Kuo A."/>
            <person name="Bowyer P."/>
            <person name="Matsuda Y."/>
            <person name="Mondo S."/>
            <person name="Lyhne E.K."/>
            <person name="Kogle M.E."/>
            <person name="Clum A."/>
            <person name="Lipzen A."/>
            <person name="Salamov A."/>
            <person name="Ngan C.Y."/>
            <person name="Daum C."/>
            <person name="Chiniquy J."/>
            <person name="Barry K."/>
            <person name="LaButti K."/>
            <person name="Haridas S."/>
            <person name="Simmons B.A."/>
            <person name="Magnuson J.K."/>
            <person name="Mortensen U.H."/>
            <person name="Larsen T.O."/>
            <person name="Grigoriev I.V."/>
            <person name="Baker S.E."/>
            <person name="Andersen M.R."/>
        </authorList>
    </citation>
    <scope>NUCLEOTIDE SEQUENCE [LARGE SCALE GENOMIC DNA]</scope>
    <source>
        <strain evidence="2">IBT 16806</strain>
    </source>
</reference>
<dbReference type="AlphaFoldDB" id="A0A2I1C313"/>
<proteinExistence type="predicted"/>
<accession>A0A2I1C313</accession>
<dbReference type="RefSeq" id="XP_024680629.1">
    <property type="nucleotide sequence ID" value="XM_024821477.1"/>
</dbReference>
<keyword evidence="2" id="KW-1185">Reference proteome</keyword>
<sequence>MRALPFAFAGSLRLPTYVAHEPASLYIYLLSFWVSVIRRFEYSPAGLDVSMSFLCSFHSQFVEERLFCASCKKRRGKKHFSKKKRLKKMGGSEMRLMV</sequence>
<name>A0A2I1C313_ASPN1</name>
<dbReference type="Proteomes" id="UP000234474">
    <property type="component" value="Unassembled WGS sequence"/>
</dbReference>
<evidence type="ECO:0000313" key="1">
    <source>
        <dbReference type="EMBL" id="PKX92034.1"/>
    </source>
</evidence>
<evidence type="ECO:0000313" key="2">
    <source>
        <dbReference type="Proteomes" id="UP000234474"/>
    </source>
</evidence>
<gene>
    <name evidence="1" type="ORF">P174DRAFT_257745</name>
</gene>
<dbReference type="VEuPathDB" id="FungiDB:P174DRAFT_257745"/>
<protein>
    <submittedName>
        <fullName evidence="1">Uncharacterized protein</fullName>
    </submittedName>
</protein>
<dbReference type="EMBL" id="MSZS01000006">
    <property type="protein sequence ID" value="PKX92034.1"/>
    <property type="molecule type" value="Genomic_DNA"/>
</dbReference>
<comment type="caution">
    <text evidence="1">The sequence shown here is derived from an EMBL/GenBank/DDBJ whole genome shotgun (WGS) entry which is preliminary data.</text>
</comment>
<dbReference type="GeneID" id="36528803"/>
<organism evidence="1 2">
    <name type="scientific">Aspergillus novofumigatus (strain IBT 16806)</name>
    <dbReference type="NCBI Taxonomy" id="1392255"/>
    <lineage>
        <taxon>Eukaryota</taxon>
        <taxon>Fungi</taxon>
        <taxon>Dikarya</taxon>
        <taxon>Ascomycota</taxon>
        <taxon>Pezizomycotina</taxon>
        <taxon>Eurotiomycetes</taxon>
        <taxon>Eurotiomycetidae</taxon>
        <taxon>Eurotiales</taxon>
        <taxon>Aspergillaceae</taxon>
        <taxon>Aspergillus</taxon>
        <taxon>Aspergillus subgen. Fumigati</taxon>
    </lineage>
</organism>